<protein>
    <submittedName>
        <fullName evidence="1">Uncharacterized protein</fullName>
    </submittedName>
</protein>
<dbReference type="AlphaFoldDB" id="J4GQJ4"/>
<dbReference type="InParanoid" id="J4GQJ4"/>
<reference evidence="1 2" key="1">
    <citation type="journal article" date="2012" name="Appl. Environ. Microbiol.">
        <title>Short-read sequencing for genomic analysis of the brown rot fungus Fibroporia radiculosa.</title>
        <authorList>
            <person name="Tang J.D."/>
            <person name="Perkins A.D."/>
            <person name="Sonstegard T.S."/>
            <person name="Schroeder S.G."/>
            <person name="Burgess S.C."/>
            <person name="Diehl S.V."/>
        </authorList>
    </citation>
    <scope>NUCLEOTIDE SEQUENCE [LARGE SCALE GENOMIC DNA]</scope>
    <source>
        <strain evidence="1 2">TFFH 294</strain>
    </source>
</reference>
<accession>J4GQJ4</accession>
<name>J4GQJ4_9APHY</name>
<dbReference type="Proteomes" id="UP000006352">
    <property type="component" value="Unassembled WGS sequence"/>
</dbReference>
<dbReference type="GeneID" id="24097981"/>
<dbReference type="OrthoDB" id="2649935at2759"/>
<dbReference type="HOGENOM" id="CLU_1704265_0_0_1"/>
<evidence type="ECO:0000313" key="1">
    <source>
        <dbReference type="EMBL" id="CCM03070.1"/>
    </source>
</evidence>
<keyword evidence="2" id="KW-1185">Reference proteome</keyword>
<organism evidence="1 2">
    <name type="scientific">Fibroporia radiculosa</name>
    <dbReference type="NCBI Taxonomy" id="599839"/>
    <lineage>
        <taxon>Eukaryota</taxon>
        <taxon>Fungi</taxon>
        <taxon>Dikarya</taxon>
        <taxon>Basidiomycota</taxon>
        <taxon>Agaricomycotina</taxon>
        <taxon>Agaricomycetes</taxon>
        <taxon>Polyporales</taxon>
        <taxon>Fibroporiaceae</taxon>
        <taxon>Fibroporia</taxon>
    </lineage>
</organism>
<proteinExistence type="predicted"/>
<dbReference type="RefSeq" id="XP_012182353.1">
    <property type="nucleotide sequence ID" value="XM_012326963.1"/>
</dbReference>
<dbReference type="EMBL" id="HE797101">
    <property type="protein sequence ID" value="CCM03070.1"/>
    <property type="molecule type" value="Genomic_DNA"/>
</dbReference>
<gene>
    <name evidence="1" type="ORF">FIBRA_05190</name>
</gene>
<evidence type="ECO:0000313" key="2">
    <source>
        <dbReference type="Proteomes" id="UP000006352"/>
    </source>
</evidence>
<sequence>MSPFTLEEAIIVHSLHEPKPLCKEIDLKNWFDHYAPLARLALRNAHEQELYQETIERKVARFDASSLANVARRAMGPQEDTNSHELFVFYPDSSYLFAFAICRTSTYLTSLAIRHFSSESLAECVEHYKIFLRIEPLVAAAGCLLEGIAADFQR</sequence>